<comment type="caution">
    <text evidence="2">The sequence shown here is derived from an EMBL/GenBank/DDBJ whole genome shotgun (WGS) entry which is preliminary data.</text>
</comment>
<dbReference type="Proteomes" id="UP000284842">
    <property type="component" value="Unassembled WGS sequence"/>
</dbReference>
<protein>
    <submittedName>
        <fullName evidence="2">Uncharacterized protein</fullName>
    </submittedName>
</protein>
<name>A0A409YW19_9AGAR</name>
<organism evidence="2 3">
    <name type="scientific">Panaeolus cyanescens</name>
    <dbReference type="NCBI Taxonomy" id="181874"/>
    <lineage>
        <taxon>Eukaryota</taxon>
        <taxon>Fungi</taxon>
        <taxon>Dikarya</taxon>
        <taxon>Basidiomycota</taxon>
        <taxon>Agaricomycotina</taxon>
        <taxon>Agaricomycetes</taxon>
        <taxon>Agaricomycetidae</taxon>
        <taxon>Agaricales</taxon>
        <taxon>Agaricineae</taxon>
        <taxon>Galeropsidaceae</taxon>
        <taxon>Panaeolus</taxon>
    </lineage>
</organism>
<dbReference type="InParanoid" id="A0A409YW19"/>
<evidence type="ECO:0000313" key="3">
    <source>
        <dbReference type="Proteomes" id="UP000284842"/>
    </source>
</evidence>
<reference evidence="2 3" key="1">
    <citation type="journal article" date="2018" name="Evol. Lett.">
        <title>Horizontal gene cluster transfer increased hallucinogenic mushroom diversity.</title>
        <authorList>
            <person name="Reynolds H.T."/>
            <person name="Vijayakumar V."/>
            <person name="Gluck-Thaler E."/>
            <person name="Korotkin H.B."/>
            <person name="Matheny P.B."/>
            <person name="Slot J.C."/>
        </authorList>
    </citation>
    <scope>NUCLEOTIDE SEQUENCE [LARGE SCALE GENOMIC DNA]</scope>
    <source>
        <strain evidence="2 3">2629</strain>
    </source>
</reference>
<sequence length="394" mass="43605">MVAKDVLSAPTVAVTFRPNYDGITFQGDEKTAIDNAFKEAVVQITEMKSVITAASTGDKTALWKIHNVFEAEVSITEMVEMINHLTHLAMDIVEINADLGKDTLAAVRAGKARISKLFFARTGPQEYMKALTLVHEGTHLRPGDKNTDDNFEWTNGEDSDLKVDRNKGPVCGYMDQQYWKVVKHLRSMAWRNADSWGVFGYYVVHGYLPPGLPKNPNWPANHDAKFTPPEHVKSTIVNAHRPDTALYFETAPVMSYLDPGQSSTTHQPHQPGSHAQNRHPTSGSHFTQPQSPPGSYPAGVSVSQIGAVEPHPFLTQSLSNLNLNQNQGYEAGSYDPNAPGPSYQEYYAPHPYPESPVPQAAEEKKPKKKAKKQEPSMMLELFTSGSSHKKKGKK</sequence>
<dbReference type="AlphaFoldDB" id="A0A409YW19"/>
<dbReference type="GO" id="GO:0008237">
    <property type="term" value="F:metallopeptidase activity"/>
    <property type="evidence" value="ECO:0007669"/>
    <property type="project" value="InterPro"/>
</dbReference>
<feature type="compositionally biased region" description="Polar residues" evidence="1">
    <location>
        <begin position="260"/>
        <end position="289"/>
    </location>
</feature>
<dbReference type="Gene3D" id="3.40.390.10">
    <property type="entry name" value="Collagenase (Catalytic Domain)"/>
    <property type="match status" value="1"/>
</dbReference>
<dbReference type="OrthoDB" id="3067737at2759"/>
<accession>A0A409YW19</accession>
<evidence type="ECO:0000313" key="2">
    <source>
        <dbReference type="EMBL" id="PPR07226.1"/>
    </source>
</evidence>
<evidence type="ECO:0000256" key="1">
    <source>
        <dbReference type="SAM" id="MobiDB-lite"/>
    </source>
</evidence>
<dbReference type="InterPro" id="IPR024079">
    <property type="entry name" value="MetalloPept_cat_dom_sf"/>
</dbReference>
<feature type="region of interest" description="Disordered" evidence="1">
    <location>
        <begin position="257"/>
        <end position="301"/>
    </location>
</feature>
<proteinExistence type="predicted"/>
<dbReference type="EMBL" id="NHTK01000492">
    <property type="protein sequence ID" value="PPR07226.1"/>
    <property type="molecule type" value="Genomic_DNA"/>
</dbReference>
<keyword evidence="3" id="KW-1185">Reference proteome</keyword>
<feature type="region of interest" description="Disordered" evidence="1">
    <location>
        <begin position="326"/>
        <end position="394"/>
    </location>
</feature>
<gene>
    <name evidence="2" type="ORF">CVT24_010169</name>
</gene>